<dbReference type="PROSITE" id="PS51257">
    <property type="entry name" value="PROKAR_LIPOPROTEIN"/>
    <property type="match status" value="1"/>
</dbReference>
<feature type="compositionally biased region" description="Low complexity" evidence="1">
    <location>
        <begin position="23"/>
        <end position="44"/>
    </location>
</feature>
<feature type="chain" id="PRO_5040515526" description="FMN-binding protein" evidence="2">
    <location>
        <begin position="22"/>
        <end position="286"/>
    </location>
</feature>
<evidence type="ECO:0000313" key="4">
    <source>
        <dbReference type="EMBL" id="UUF07575.1"/>
    </source>
</evidence>
<dbReference type="RefSeq" id="WP_055305855.1">
    <property type="nucleotide sequence ID" value="NZ_CP071249.1"/>
</dbReference>
<evidence type="ECO:0000313" key="3">
    <source>
        <dbReference type="EMBL" id="UUF06342.1"/>
    </source>
</evidence>
<dbReference type="Proteomes" id="UP001058072">
    <property type="component" value="Chromosome"/>
</dbReference>
<keyword evidence="5" id="KW-1185">Reference proteome</keyword>
<gene>
    <name evidence="3" type="ORF">J0J69_01760</name>
    <name evidence="4" type="ORF">J0J70_08010</name>
</gene>
<reference evidence="4 5" key="1">
    <citation type="submission" date="2021-03" db="EMBL/GenBank/DDBJ databases">
        <title>Comparative Genomics and Metabolomics in the genus Turicibacter.</title>
        <authorList>
            <person name="Maki J."/>
            <person name="Looft T."/>
        </authorList>
    </citation>
    <scope>NUCLEOTIDE SEQUENCE</scope>
    <source>
        <strain evidence="4">ISU324</strain>
        <strain evidence="3 5">MMM721</strain>
    </source>
</reference>
<evidence type="ECO:0000256" key="1">
    <source>
        <dbReference type="SAM" id="MobiDB-lite"/>
    </source>
</evidence>
<evidence type="ECO:0000313" key="5">
    <source>
        <dbReference type="Proteomes" id="UP001058016"/>
    </source>
</evidence>
<sequence>MLKGKLLIALASAVLFLGACSNETPQEQEQPQTTQSESPSETTEGYTGALTYERLYDPTGAKTDVVSIVMEFENGKPTSVDIDVLMDGQSKKELAASGEYVMSTEEGALQWDAQIVELEKALADNNFDTTKINITDDAGHTDSVTGVSIKVGTYVQLVQELIDAVAQGNTDFEFSGVKTTEIEGEKGTNIIEIVYDNGKAVNLNIDMIQEDGSSKRAASEEGTYDMGGELAWHEQMDLLEDFIVANNFDLSKVNLTDEDGHTDAVSGVSIKVGSYLPLIEQALENK</sequence>
<dbReference type="EMBL" id="CP071250">
    <property type="protein sequence ID" value="UUF07575.1"/>
    <property type="molecule type" value="Genomic_DNA"/>
</dbReference>
<evidence type="ECO:0000256" key="2">
    <source>
        <dbReference type="SAM" id="SignalP"/>
    </source>
</evidence>
<evidence type="ECO:0008006" key="7">
    <source>
        <dbReference type="Google" id="ProtNLM"/>
    </source>
</evidence>
<feature type="region of interest" description="Disordered" evidence="1">
    <location>
        <begin position="22"/>
        <end position="45"/>
    </location>
</feature>
<dbReference type="AlphaFoldDB" id="A0A9Q9CFA0"/>
<name>A0A9Q9CFA0_9FIRM</name>
<protein>
    <recommendedName>
        <fullName evidence="7">FMN-binding protein</fullName>
    </recommendedName>
</protein>
<keyword evidence="2" id="KW-0732">Signal</keyword>
<dbReference type="EMBL" id="CP071249">
    <property type="protein sequence ID" value="UUF06342.1"/>
    <property type="molecule type" value="Genomic_DNA"/>
</dbReference>
<proteinExistence type="predicted"/>
<organism evidence="4 6">
    <name type="scientific">Turicibacter bilis</name>
    <dbReference type="NCBI Taxonomy" id="2735723"/>
    <lineage>
        <taxon>Bacteria</taxon>
        <taxon>Bacillati</taxon>
        <taxon>Bacillota</taxon>
        <taxon>Erysipelotrichia</taxon>
        <taxon>Erysipelotrichales</taxon>
        <taxon>Turicibacteraceae</taxon>
        <taxon>Turicibacter</taxon>
    </lineage>
</organism>
<feature type="signal peptide" evidence="2">
    <location>
        <begin position="1"/>
        <end position="21"/>
    </location>
</feature>
<dbReference type="Proteomes" id="UP001058016">
    <property type="component" value="Chromosome"/>
</dbReference>
<evidence type="ECO:0000313" key="6">
    <source>
        <dbReference type="Proteomes" id="UP001058072"/>
    </source>
</evidence>
<dbReference type="Gene3D" id="3.90.1010.20">
    <property type="match status" value="2"/>
</dbReference>
<accession>A0A9Q9CFA0</accession>